<dbReference type="EMBL" id="JACHLI010000032">
    <property type="protein sequence ID" value="MBB4866875.1"/>
    <property type="molecule type" value="Genomic_DNA"/>
</dbReference>
<gene>
    <name evidence="1" type="ORF">HNP46_005782</name>
</gene>
<protein>
    <submittedName>
        <fullName evidence="1">Uncharacterized protein</fullName>
    </submittedName>
</protein>
<accession>A0A7W7KQ18</accession>
<evidence type="ECO:0000313" key="2">
    <source>
        <dbReference type="Proteomes" id="UP000566995"/>
    </source>
</evidence>
<comment type="caution">
    <text evidence="1">The sequence shown here is derived from an EMBL/GenBank/DDBJ whole genome shotgun (WGS) entry which is preliminary data.</text>
</comment>
<name>A0A7W7KQ18_PSENT</name>
<reference evidence="1 2" key="1">
    <citation type="submission" date="2020-08" db="EMBL/GenBank/DDBJ databases">
        <title>Functional genomics of gut bacteria from endangered species of beetles.</title>
        <authorList>
            <person name="Carlos-Shanley C."/>
        </authorList>
    </citation>
    <scope>NUCLEOTIDE SEQUENCE [LARGE SCALE GENOMIC DNA]</scope>
    <source>
        <strain evidence="1 2">S00179</strain>
    </source>
</reference>
<proteinExistence type="predicted"/>
<dbReference type="RefSeq" id="WP_184595812.1">
    <property type="nucleotide sequence ID" value="NZ_JACHLI010000032.1"/>
</dbReference>
<organism evidence="1 2">
    <name type="scientific">Pseudomonas nitroreducens</name>
    <dbReference type="NCBI Taxonomy" id="46680"/>
    <lineage>
        <taxon>Bacteria</taxon>
        <taxon>Pseudomonadati</taxon>
        <taxon>Pseudomonadota</taxon>
        <taxon>Gammaproteobacteria</taxon>
        <taxon>Pseudomonadales</taxon>
        <taxon>Pseudomonadaceae</taxon>
        <taxon>Pseudomonas</taxon>
    </lineage>
</organism>
<evidence type="ECO:0000313" key="1">
    <source>
        <dbReference type="EMBL" id="MBB4866875.1"/>
    </source>
</evidence>
<dbReference type="AlphaFoldDB" id="A0A7W7KQ18"/>
<sequence>MYYVLDVSFETKWLTFNDRDPAVVAQWLIDNNRYPAVKTDIHDGFWVSRNEDFHFGSAGLINRFVEHFVPDALKIRDERVKARFADLGPMGQELAKEAIKALDEMRERATRRFEEEFPPAQVIEVIPVAVSLVRPKKTESEFSL</sequence>
<dbReference type="Proteomes" id="UP000566995">
    <property type="component" value="Unassembled WGS sequence"/>
</dbReference>